<evidence type="ECO:0000256" key="1">
    <source>
        <dbReference type="ARBA" id="ARBA00005196"/>
    </source>
</evidence>
<organism evidence="8 9">
    <name type="scientific">Rotaria sordida</name>
    <dbReference type="NCBI Taxonomy" id="392033"/>
    <lineage>
        <taxon>Eukaryota</taxon>
        <taxon>Metazoa</taxon>
        <taxon>Spiralia</taxon>
        <taxon>Gnathifera</taxon>
        <taxon>Rotifera</taxon>
        <taxon>Eurotatoria</taxon>
        <taxon>Bdelloidea</taxon>
        <taxon>Philodinida</taxon>
        <taxon>Philodinidae</taxon>
        <taxon>Rotaria</taxon>
    </lineage>
</organism>
<comment type="catalytic activity">
    <reaction evidence="7">
        <text>(2S,6S)-2,6-diaminopimelate = meso-2,6-diaminopimelate</text>
        <dbReference type="Rhea" id="RHEA:15393"/>
        <dbReference type="ChEBI" id="CHEBI:57609"/>
        <dbReference type="ChEBI" id="CHEBI:57791"/>
        <dbReference type="EC" id="5.1.1.7"/>
    </reaction>
</comment>
<accession>A0A814CHE3</accession>
<dbReference type="EMBL" id="CAJNOL010000217">
    <property type="protein sequence ID" value="CAF0940133.1"/>
    <property type="molecule type" value="Genomic_DNA"/>
</dbReference>
<evidence type="ECO:0000256" key="3">
    <source>
        <dbReference type="ARBA" id="ARBA00013080"/>
    </source>
</evidence>
<evidence type="ECO:0000313" key="9">
    <source>
        <dbReference type="Proteomes" id="UP000663870"/>
    </source>
</evidence>
<evidence type="ECO:0000256" key="7">
    <source>
        <dbReference type="ARBA" id="ARBA00051712"/>
    </source>
</evidence>
<dbReference type="PANTHER" id="PTHR31689">
    <property type="entry name" value="DIAMINOPIMELATE EPIMERASE, CHLOROPLASTIC"/>
    <property type="match status" value="1"/>
</dbReference>
<keyword evidence="4" id="KW-0028">Amino-acid biosynthesis</keyword>
<proteinExistence type="inferred from homology"/>
<gene>
    <name evidence="8" type="ORF">JXQ802_LOCUS11112</name>
</gene>
<dbReference type="Gene3D" id="3.10.310.10">
    <property type="entry name" value="Diaminopimelate Epimerase, Chain A, domain 1"/>
    <property type="match status" value="2"/>
</dbReference>
<dbReference type="Pfam" id="PF01678">
    <property type="entry name" value="DAP_epimerase"/>
    <property type="match status" value="1"/>
</dbReference>
<keyword evidence="9" id="KW-1185">Reference proteome</keyword>
<dbReference type="UniPathway" id="UPA00034">
    <property type="reaction ID" value="UER00025"/>
</dbReference>
<dbReference type="PROSITE" id="PS01326">
    <property type="entry name" value="DAP_EPIMERASE"/>
    <property type="match status" value="1"/>
</dbReference>
<comment type="caution">
    <text evidence="8">The sequence shown here is derived from an EMBL/GenBank/DDBJ whole genome shotgun (WGS) entry which is preliminary data.</text>
</comment>
<dbReference type="GO" id="GO:0008837">
    <property type="term" value="F:diaminopimelate epimerase activity"/>
    <property type="evidence" value="ECO:0007669"/>
    <property type="project" value="UniProtKB-EC"/>
</dbReference>
<keyword evidence="5" id="KW-0457">Lysine biosynthesis</keyword>
<comment type="similarity">
    <text evidence="2">Belongs to the diaminopimelate epimerase family.</text>
</comment>
<dbReference type="GO" id="GO:0009089">
    <property type="term" value="P:lysine biosynthetic process via diaminopimelate"/>
    <property type="evidence" value="ECO:0007669"/>
    <property type="project" value="UniProtKB-UniPathway"/>
</dbReference>
<evidence type="ECO:0000256" key="6">
    <source>
        <dbReference type="ARBA" id="ARBA00023235"/>
    </source>
</evidence>
<dbReference type="GO" id="GO:0005829">
    <property type="term" value="C:cytosol"/>
    <property type="evidence" value="ECO:0007669"/>
    <property type="project" value="TreeGrafter"/>
</dbReference>
<dbReference type="InterPro" id="IPR001653">
    <property type="entry name" value="DAP_epimerase_DapF"/>
</dbReference>
<evidence type="ECO:0000313" key="8">
    <source>
        <dbReference type="EMBL" id="CAF0940133.1"/>
    </source>
</evidence>
<reference evidence="8" key="1">
    <citation type="submission" date="2021-02" db="EMBL/GenBank/DDBJ databases">
        <authorList>
            <person name="Nowell W R."/>
        </authorList>
    </citation>
    <scope>NUCLEOTIDE SEQUENCE</scope>
</reference>
<dbReference type="AlphaFoldDB" id="A0A814CHE3"/>
<comment type="pathway">
    <text evidence="1">Amino-acid biosynthesis; L-lysine biosynthesis via DAP pathway; DL-2,6-diaminopimelate from LL-2,6-diaminopimelate: step 1/1.</text>
</comment>
<dbReference type="SUPFAM" id="SSF54506">
    <property type="entry name" value="Diaminopimelate epimerase-like"/>
    <property type="match status" value="2"/>
</dbReference>
<protein>
    <recommendedName>
        <fullName evidence="3">diaminopimelate epimerase</fullName>
        <ecNumber evidence="3">5.1.1.7</ecNumber>
    </recommendedName>
</protein>
<evidence type="ECO:0000256" key="5">
    <source>
        <dbReference type="ARBA" id="ARBA00023154"/>
    </source>
</evidence>
<dbReference type="EC" id="5.1.1.7" evidence="3"/>
<evidence type="ECO:0000256" key="4">
    <source>
        <dbReference type="ARBA" id="ARBA00022605"/>
    </source>
</evidence>
<keyword evidence="6" id="KW-0413">Isomerase</keyword>
<sequence>MLIEVEHWSGAGNRFVIVDNRKKEINNQWNILVSYLCKRNNLPNAEGLLVLLEIDKNKSICIYDFYNPDGSTGVMCGNGARCAVRHAALTENFSSNQIELILNGCSYKSKLLDNDRVALEFPLYKELRFIDDWTYVNVGSHHVIIDARYLIKSIDDFYQFDLIKFANENLNLYRNKIGINNINLNLAYFINDQSNIYLRTYENGVFHETQACGTGAISTAIAFWKKNIINNNIIQIIPISQRFLTVHLDIDQKKENILGMTLEGDAQQDAPSTLFDTTSMAYI</sequence>
<dbReference type="Proteomes" id="UP000663870">
    <property type="component" value="Unassembled WGS sequence"/>
</dbReference>
<evidence type="ECO:0000256" key="2">
    <source>
        <dbReference type="ARBA" id="ARBA00010219"/>
    </source>
</evidence>
<dbReference type="InterPro" id="IPR018510">
    <property type="entry name" value="DAP_epimerase_AS"/>
</dbReference>
<name>A0A814CHE3_9BILA</name>
<dbReference type="PANTHER" id="PTHR31689:SF0">
    <property type="entry name" value="DIAMINOPIMELATE EPIMERASE"/>
    <property type="match status" value="1"/>
</dbReference>